<dbReference type="InterPro" id="IPR000182">
    <property type="entry name" value="GNAT_dom"/>
</dbReference>
<protein>
    <submittedName>
        <fullName evidence="2">GCN5-related N-acetyltransferase</fullName>
    </submittedName>
</protein>
<dbReference type="RefSeq" id="WP_011368919.1">
    <property type="nucleotide sequence ID" value="NC_007519.1"/>
</dbReference>
<dbReference type="STRING" id="207559.Dde_3171"/>
<evidence type="ECO:0000313" key="2">
    <source>
        <dbReference type="EMBL" id="ABB39965.1"/>
    </source>
</evidence>
<evidence type="ECO:0000313" key="3">
    <source>
        <dbReference type="Proteomes" id="UP000002710"/>
    </source>
</evidence>
<proteinExistence type="predicted"/>
<dbReference type="KEGG" id="dde:Dde_3171"/>
<dbReference type="SUPFAM" id="SSF55729">
    <property type="entry name" value="Acyl-CoA N-acyltransferases (Nat)"/>
    <property type="match status" value="1"/>
</dbReference>
<accession>Q30WI1</accession>
<reference evidence="2 3" key="1">
    <citation type="journal article" date="2011" name="J. Bacteriol.">
        <title>Complete genome sequence and updated annotation of Desulfovibrio alaskensis G20.</title>
        <authorList>
            <person name="Hauser L.J."/>
            <person name="Land M.L."/>
            <person name="Brown S.D."/>
            <person name="Larimer F."/>
            <person name="Keller K.L."/>
            <person name="Rapp-Giles B.J."/>
            <person name="Price M.N."/>
            <person name="Lin M."/>
            <person name="Bruce D.C."/>
            <person name="Detter J.C."/>
            <person name="Tapia R."/>
            <person name="Han C.S."/>
            <person name="Goodwin L.A."/>
            <person name="Cheng J.F."/>
            <person name="Pitluck S."/>
            <person name="Copeland A."/>
            <person name="Lucas S."/>
            <person name="Nolan M."/>
            <person name="Lapidus A.L."/>
            <person name="Palumbo A.V."/>
            <person name="Wall J.D."/>
        </authorList>
    </citation>
    <scope>NUCLEOTIDE SEQUENCE [LARGE SCALE GENOMIC DNA]</scope>
    <source>
        <strain evidence="3">ATCC BAA 1058 / DSM 17464 / G20</strain>
    </source>
</reference>
<dbReference type="Proteomes" id="UP000002710">
    <property type="component" value="Chromosome"/>
</dbReference>
<dbReference type="CDD" id="cd04301">
    <property type="entry name" value="NAT_SF"/>
    <property type="match status" value="1"/>
</dbReference>
<dbReference type="HOGENOM" id="CLU_081840_3_0_7"/>
<sequence>MDITVHRTGSNEAIINLFTRTFADSEGEAEGQVIGGLVHDLLTTTAEEDIYCVTATEDGEVVGCIIFTRLTLTDGPVAFLMAPVAVLTGCQGKGTGQMLIKSGLEKLKEHGVELVFTYGDPDFYGKTGFRPVSEDVVRAPLKLTYPEGWLGQSLAGTGIRPVAGRSYCVEAFNKAVYW</sequence>
<keyword evidence="2" id="KW-0808">Transferase</keyword>
<dbReference type="GO" id="GO:0016747">
    <property type="term" value="F:acyltransferase activity, transferring groups other than amino-acyl groups"/>
    <property type="evidence" value="ECO:0007669"/>
    <property type="project" value="InterPro"/>
</dbReference>
<dbReference type="SMR" id="Q30WI1"/>
<dbReference type="PROSITE" id="PS51186">
    <property type="entry name" value="GNAT"/>
    <property type="match status" value="1"/>
</dbReference>
<name>Q30WI1_OLEA2</name>
<feature type="domain" description="N-acetyltransferase" evidence="1">
    <location>
        <begin position="1"/>
        <end position="146"/>
    </location>
</feature>
<dbReference type="Gene3D" id="3.40.630.30">
    <property type="match status" value="1"/>
</dbReference>
<dbReference type="AlphaFoldDB" id="Q30WI1"/>
<dbReference type="Pfam" id="PF00583">
    <property type="entry name" value="Acetyltransf_1"/>
    <property type="match status" value="1"/>
</dbReference>
<evidence type="ECO:0000259" key="1">
    <source>
        <dbReference type="PROSITE" id="PS51186"/>
    </source>
</evidence>
<dbReference type="eggNOG" id="COG3153">
    <property type="taxonomic scope" value="Bacteria"/>
</dbReference>
<dbReference type="DNASU" id="3758146"/>
<keyword evidence="3" id="KW-1185">Reference proteome</keyword>
<organism evidence="2 3">
    <name type="scientific">Oleidesulfovibrio alaskensis (strain ATCC BAA-1058 / DSM 17464 / G20)</name>
    <name type="common">Desulfovibrio alaskensis</name>
    <dbReference type="NCBI Taxonomy" id="207559"/>
    <lineage>
        <taxon>Bacteria</taxon>
        <taxon>Pseudomonadati</taxon>
        <taxon>Thermodesulfobacteriota</taxon>
        <taxon>Desulfovibrionia</taxon>
        <taxon>Desulfovibrionales</taxon>
        <taxon>Desulfovibrionaceae</taxon>
        <taxon>Oleidesulfovibrio</taxon>
    </lineage>
</organism>
<gene>
    <name evidence="2" type="ordered locus">Dde_3171</name>
</gene>
<dbReference type="InterPro" id="IPR016181">
    <property type="entry name" value="Acyl_CoA_acyltransferase"/>
</dbReference>
<dbReference type="EMBL" id="CP000112">
    <property type="protein sequence ID" value="ABB39965.1"/>
    <property type="molecule type" value="Genomic_DNA"/>
</dbReference>